<dbReference type="EMBL" id="CP011125">
    <property type="protein sequence ID" value="AKF10223.1"/>
    <property type="molecule type" value="Genomic_DNA"/>
</dbReference>
<feature type="transmembrane region" description="Helical" evidence="1">
    <location>
        <begin position="112"/>
        <end position="135"/>
    </location>
</feature>
<reference evidence="2 3" key="1">
    <citation type="submission" date="2015-03" db="EMBL/GenBank/DDBJ databases">
        <title>Genome assembly of Sandaracinus amylolyticus DSM 53668.</title>
        <authorList>
            <person name="Sharma G."/>
            <person name="Subramanian S."/>
        </authorList>
    </citation>
    <scope>NUCLEOTIDE SEQUENCE [LARGE SCALE GENOMIC DNA]</scope>
    <source>
        <strain evidence="2 3">DSM 53668</strain>
    </source>
</reference>
<dbReference type="KEGG" id="samy:DB32_007372"/>
<name>A0A0F6W8N7_9BACT</name>
<proteinExistence type="predicted"/>
<protein>
    <submittedName>
        <fullName evidence="2">Uncharacterized protein</fullName>
    </submittedName>
</protein>
<accession>A0A0F6W8N7</accession>
<evidence type="ECO:0000313" key="3">
    <source>
        <dbReference type="Proteomes" id="UP000034883"/>
    </source>
</evidence>
<evidence type="ECO:0000256" key="1">
    <source>
        <dbReference type="SAM" id="Phobius"/>
    </source>
</evidence>
<keyword evidence="1" id="KW-0812">Transmembrane</keyword>
<organism evidence="2 3">
    <name type="scientific">Sandaracinus amylolyticus</name>
    <dbReference type="NCBI Taxonomy" id="927083"/>
    <lineage>
        <taxon>Bacteria</taxon>
        <taxon>Pseudomonadati</taxon>
        <taxon>Myxococcota</taxon>
        <taxon>Polyangia</taxon>
        <taxon>Polyangiales</taxon>
        <taxon>Sandaracinaceae</taxon>
        <taxon>Sandaracinus</taxon>
    </lineage>
</organism>
<evidence type="ECO:0000313" key="2">
    <source>
        <dbReference type="EMBL" id="AKF10223.1"/>
    </source>
</evidence>
<keyword evidence="1" id="KW-1133">Transmembrane helix</keyword>
<sequence>MPDAFAVHRTRRRARLRVPERRGDAAFFERLADALRAAPGVIEVRADPRTAGVLVRHDGELDVIAAHATRSGLVTWREQGDRDVLAELRERMRATDAELHARTQGRWSLDSIAFFALLGAGLFQVASGSILPAGVSMLTKAFSMVEHREDDDTG</sequence>
<keyword evidence="1" id="KW-0472">Membrane</keyword>
<keyword evidence="3" id="KW-1185">Reference proteome</keyword>
<dbReference type="STRING" id="927083.DB32_007372"/>
<gene>
    <name evidence="2" type="ORF">DB32_007372</name>
</gene>
<dbReference type="AlphaFoldDB" id="A0A0F6W8N7"/>
<dbReference type="Proteomes" id="UP000034883">
    <property type="component" value="Chromosome"/>
</dbReference>